<gene>
    <name evidence="2" type="ORF">RDB_LOCUS28905</name>
</gene>
<dbReference type="EMBL" id="CAJMWR010000584">
    <property type="protein sequence ID" value="CAE6388483.1"/>
    <property type="molecule type" value="Genomic_DNA"/>
</dbReference>
<name>A0A8H2WMY6_9AGAM</name>
<dbReference type="Proteomes" id="UP000663840">
    <property type="component" value="Unassembled WGS sequence"/>
</dbReference>
<feature type="region of interest" description="Disordered" evidence="1">
    <location>
        <begin position="1"/>
        <end position="98"/>
    </location>
</feature>
<dbReference type="AlphaFoldDB" id="A0A8H2WMY6"/>
<feature type="compositionally biased region" description="Polar residues" evidence="1">
    <location>
        <begin position="8"/>
        <end position="22"/>
    </location>
</feature>
<evidence type="ECO:0000256" key="1">
    <source>
        <dbReference type="SAM" id="MobiDB-lite"/>
    </source>
</evidence>
<organism evidence="2 3">
    <name type="scientific">Rhizoctonia solani</name>
    <dbReference type="NCBI Taxonomy" id="456999"/>
    <lineage>
        <taxon>Eukaryota</taxon>
        <taxon>Fungi</taxon>
        <taxon>Dikarya</taxon>
        <taxon>Basidiomycota</taxon>
        <taxon>Agaricomycotina</taxon>
        <taxon>Agaricomycetes</taxon>
        <taxon>Cantharellales</taxon>
        <taxon>Ceratobasidiaceae</taxon>
        <taxon>Rhizoctonia</taxon>
    </lineage>
</organism>
<feature type="compositionally biased region" description="Polar residues" evidence="1">
    <location>
        <begin position="54"/>
        <end position="67"/>
    </location>
</feature>
<evidence type="ECO:0000313" key="2">
    <source>
        <dbReference type="EMBL" id="CAE6388483.1"/>
    </source>
</evidence>
<proteinExistence type="predicted"/>
<evidence type="ECO:0000313" key="3">
    <source>
        <dbReference type="Proteomes" id="UP000663840"/>
    </source>
</evidence>
<sequence>MGRPCHTVPSQRHTDCNANPSSLQPPKPLRGSVGVGTTDCAPLLPPRLHELARNSPSNPPSVQNIVSDSEPVHQPTEEPKRNQPPPQSEQALDSDAEHAYDVDSHIKVASPLERVSVFAAACSEEPPVAERVLKPHGGRSGDGDLPHVKILLCGDPDDYYSNADIKRFKKDCLKCSFSLDHVKGARRRNIRVCSRKGTVREQFGWFFNPEDIAPGGLLILCIIGHGVRTEKGVDIKIGNPPQKFADTIASPRSQLPLTYLIVLVGSTYRNQQTSSSLHSRVFATCSSEAIISGLDQLLVMEISETRDGALNPLSLSSQLLKGLHSPCVPKLSTKAIIVVWAAAVDKGPAYEEDNLPGREGKHDVMIGAMCRALEAAGQTLPRRMLFDKIREAAIEYNTVRDENHFSKTEVEQYYAWKSGQYRGRQRVCLLGSTGDRGIILNTPAFQAIGEAGNNVVENGQYLS</sequence>
<reference evidence="2" key="1">
    <citation type="submission" date="2021-01" db="EMBL/GenBank/DDBJ databases">
        <authorList>
            <person name="Kaushik A."/>
        </authorList>
    </citation>
    <scope>NUCLEOTIDE SEQUENCE</scope>
    <source>
        <strain evidence="2">AG1-1A</strain>
    </source>
</reference>
<comment type="caution">
    <text evidence="2">The sequence shown here is derived from an EMBL/GenBank/DDBJ whole genome shotgun (WGS) entry which is preliminary data.</text>
</comment>
<protein>
    <submittedName>
        <fullName evidence="2">Uncharacterized protein</fullName>
    </submittedName>
</protein>
<accession>A0A8H2WMY6</accession>